<protein>
    <submittedName>
        <fullName evidence="1">16062_t:CDS:1</fullName>
    </submittedName>
</protein>
<gene>
    <name evidence="1" type="ORF">ACOLOM_LOCUS5092</name>
</gene>
<evidence type="ECO:0000313" key="2">
    <source>
        <dbReference type="Proteomes" id="UP000789525"/>
    </source>
</evidence>
<organism evidence="1 2">
    <name type="scientific">Acaulospora colombiana</name>
    <dbReference type="NCBI Taxonomy" id="27376"/>
    <lineage>
        <taxon>Eukaryota</taxon>
        <taxon>Fungi</taxon>
        <taxon>Fungi incertae sedis</taxon>
        <taxon>Mucoromycota</taxon>
        <taxon>Glomeromycotina</taxon>
        <taxon>Glomeromycetes</taxon>
        <taxon>Diversisporales</taxon>
        <taxon>Acaulosporaceae</taxon>
        <taxon>Acaulospora</taxon>
    </lineage>
</organism>
<dbReference type="Proteomes" id="UP000789525">
    <property type="component" value="Unassembled WGS sequence"/>
</dbReference>
<dbReference type="EMBL" id="CAJVPT010008960">
    <property type="protein sequence ID" value="CAG8557257.1"/>
    <property type="molecule type" value="Genomic_DNA"/>
</dbReference>
<keyword evidence="2" id="KW-1185">Reference proteome</keyword>
<accession>A0ACA9M3E6</accession>
<reference evidence="1" key="1">
    <citation type="submission" date="2021-06" db="EMBL/GenBank/DDBJ databases">
        <authorList>
            <person name="Kallberg Y."/>
            <person name="Tangrot J."/>
            <person name="Rosling A."/>
        </authorList>
    </citation>
    <scope>NUCLEOTIDE SEQUENCE</scope>
    <source>
        <strain evidence="1">CL356</strain>
    </source>
</reference>
<sequence>YCYMILDLALQLNKNLFLSQGYPGSYSSSQEYQPPPKSYAPPPAGYAPPPPGYAPPPPGYAQPGYASPGYAGYPPPPQGTYNPQYQQYYYQPTPPPQVVVQETRRNEGKEMCAGLALGACLCCCLEGILF</sequence>
<name>A0ACA9M3E6_9GLOM</name>
<feature type="non-terminal residue" evidence="1">
    <location>
        <position position="1"/>
    </location>
</feature>
<proteinExistence type="predicted"/>
<comment type="caution">
    <text evidence="1">The sequence shown here is derived from an EMBL/GenBank/DDBJ whole genome shotgun (WGS) entry which is preliminary data.</text>
</comment>
<evidence type="ECO:0000313" key="1">
    <source>
        <dbReference type="EMBL" id="CAG8557257.1"/>
    </source>
</evidence>